<organism evidence="1 2">
    <name type="scientific">Paenibacillus polymyxa</name>
    <name type="common">Bacillus polymyxa</name>
    <dbReference type="NCBI Taxonomy" id="1406"/>
    <lineage>
        <taxon>Bacteria</taxon>
        <taxon>Bacillati</taxon>
        <taxon>Bacillota</taxon>
        <taxon>Bacilli</taxon>
        <taxon>Bacillales</taxon>
        <taxon>Paenibacillaceae</taxon>
        <taxon>Paenibacillus</taxon>
    </lineage>
</organism>
<dbReference type="AlphaFoldDB" id="A0AAP4A3P6"/>
<reference evidence="1" key="1">
    <citation type="submission" date="2023-04" db="EMBL/GenBank/DDBJ databases">
        <title>Uncovering the Secrets of Slow-Growing Bacteria in Tropical Savanna Soil through Cultivation and Genomic Analysis.</title>
        <authorList>
            <person name="Goncalves O.S."/>
            <person name="Santana M.F."/>
        </authorList>
    </citation>
    <scope>NUCLEOTIDE SEQUENCE</scope>
    <source>
        <strain evidence="1">ANTI</strain>
    </source>
</reference>
<accession>A0AAP4A3P6</accession>
<evidence type="ECO:0000313" key="1">
    <source>
        <dbReference type="EMBL" id="MDH2332445.1"/>
    </source>
</evidence>
<proteinExistence type="predicted"/>
<name>A0AAP4A3P6_PAEPO</name>
<dbReference type="Proteomes" id="UP001229409">
    <property type="component" value="Unassembled WGS sequence"/>
</dbReference>
<dbReference type="RefSeq" id="WP_279834801.1">
    <property type="nucleotide sequence ID" value="NZ_JARVWT010000006.1"/>
</dbReference>
<sequence length="108" mass="11791">MSNVNKPAIPVATADAIEELRGKGESNRGVLLRSERIGNPYYTALVSISYDTLMAALINGYERELTEEQRNHDILREAYLDLLGTEFASGINYTLTTLGIAVSGVNAE</sequence>
<gene>
    <name evidence="1" type="ORF">QDS18_16420</name>
</gene>
<comment type="caution">
    <text evidence="1">The sequence shown here is derived from an EMBL/GenBank/DDBJ whole genome shotgun (WGS) entry which is preliminary data.</text>
</comment>
<evidence type="ECO:0000313" key="2">
    <source>
        <dbReference type="Proteomes" id="UP001229409"/>
    </source>
</evidence>
<dbReference type="EMBL" id="JARVWT010000006">
    <property type="protein sequence ID" value="MDH2332445.1"/>
    <property type="molecule type" value="Genomic_DNA"/>
</dbReference>
<protein>
    <submittedName>
        <fullName evidence="1">Uncharacterized protein</fullName>
    </submittedName>
</protein>